<sequence length="200" mass="22384">MPQNALIVFLKYPELGHAKTRLAKNIGDEKALKVYLELLKHTNLITDKLSCDKFLYYDKSPGKTLDWGAGYATAFQKPGDLGERMKQAFADVFALGYNKVIIIGSDCYELNTEIIEQVFIDLDDKEAVVGPAKDGGYYLLGLKSQQDCLFENIAWSTENVFQQSLAQLEEGQISYGIAPTLSDIDTLEDLPEALKQLINY</sequence>
<dbReference type="InterPro" id="IPR018641">
    <property type="entry name" value="Trfase_1_rSAM/seldom-assoc"/>
</dbReference>
<dbReference type="OrthoDB" id="9798250at2"/>
<name>A0A419S3R7_9SPHI</name>
<dbReference type="SUPFAM" id="SSF53448">
    <property type="entry name" value="Nucleotide-diphospho-sugar transferases"/>
    <property type="match status" value="1"/>
</dbReference>
<organism evidence="1 2">
    <name type="scientific">Pelobium manganitolerans</name>
    <dbReference type="NCBI Taxonomy" id="1842495"/>
    <lineage>
        <taxon>Bacteria</taxon>
        <taxon>Pseudomonadati</taxon>
        <taxon>Bacteroidota</taxon>
        <taxon>Sphingobacteriia</taxon>
        <taxon>Sphingobacteriales</taxon>
        <taxon>Sphingobacteriaceae</taxon>
        <taxon>Pelobium</taxon>
    </lineage>
</organism>
<evidence type="ECO:0000313" key="2">
    <source>
        <dbReference type="Proteomes" id="UP000283433"/>
    </source>
</evidence>
<dbReference type="Proteomes" id="UP000283433">
    <property type="component" value="Unassembled WGS sequence"/>
</dbReference>
<evidence type="ECO:0000313" key="1">
    <source>
        <dbReference type="EMBL" id="RKD14289.1"/>
    </source>
</evidence>
<accession>A0A419S3R7</accession>
<dbReference type="InterPro" id="IPR029044">
    <property type="entry name" value="Nucleotide-diphossugar_trans"/>
</dbReference>
<dbReference type="NCBIfam" id="TIGR04282">
    <property type="entry name" value="glyco_like_cofC"/>
    <property type="match status" value="1"/>
</dbReference>
<dbReference type="PANTHER" id="PTHR36529:SF1">
    <property type="entry name" value="GLYCOSYLTRANSFERASE"/>
    <property type="match status" value="1"/>
</dbReference>
<keyword evidence="2" id="KW-1185">Reference proteome</keyword>
<reference evidence="1 2" key="1">
    <citation type="submission" date="2016-07" db="EMBL/GenBank/DDBJ databases">
        <title>Genome of Pelobium manganitolerans.</title>
        <authorList>
            <person name="Wu S."/>
            <person name="Wang G."/>
        </authorList>
    </citation>
    <scope>NUCLEOTIDE SEQUENCE [LARGE SCALE GENOMIC DNA]</scope>
    <source>
        <strain evidence="1 2">YS-25</strain>
    </source>
</reference>
<comment type="caution">
    <text evidence="1">The sequence shown here is derived from an EMBL/GenBank/DDBJ whole genome shotgun (WGS) entry which is preliminary data.</text>
</comment>
<dbReference type="Pfam" id="PF09837">
    <property type="entry name" value="DUF2064"/>
    <property type="match status" value="1"/>
</dbReference>
<protein>
    <recommendedName>
        <fullName evidence="3">Glycosyltransferase</fullName>
    </recommendedName>
</protein>
<dbReference type="AlphaFoldDB" id="A0A419S3R7"/>
<dbReference type="RefSeq" id="WP_120182289.1">
    <property type="nucleotide sequence ID" value="NZ_MBTA01000026.1"/>
</dbReference>
<evidence type="ECO:0008006" key="3">
    <source>
        <dbReference type="Google" id="ProtNLM"/>
    </source>
</evidence>
<dbReference type="PANTHER" id="PTHR36529">
    <property type="entry name" value="SLL1095 PROTEIN"/>
    <property type="match status" value="1"/>
</dbReference>
<proteinExistence type="predicted"/>
<dbReference type="EMBL" id="MBTA01000026">
    <property type="protein sequence ID" value="RKD14289.1"/>
    <property type="molecule type" value="Genomic_DNA"/>
</dbReference>
<dbReference type="Gene3D" id="3.90.550.10">
    <property type="entry name" value="Spore Coat Polysaccharide Biosynthesis Protein SpsA, Chain A"/>
    <property type="match status" value="1"/>
</dbReference>
<gene>
    <name evidence="1" type="ORF">BCY91_07310</name>
</gene>